<name>A0ACB8EHI6_9SAUR</name>
<sequence length="316" mass="35107">MSPVLHTTNNEALMALPLGITMTLTIHFHDNSGDIFHAQNSVVNFATNRDDFVQVGKGVSNNTLIIRTMNVGLTLLMVWDTEHSNIADYVPLLVQYVIYPELRDIVVGDVICFSSSLINQEGLSGMWSSSLNGVLQIDPKTGVAVARNSGTVTVYYEIPGLLKTYREVLVNVPQNIIASHGSRMKMNLEDSPSSRVIVKIGHSSKNMKGECSPAQIKVIEEMKPQSSISCHLHFNNNLFDFQASEIFKVEPGFDALSVQNGHFSTEQISAEVPFNPGFYANETEIILSNYYPNSDVKIFGTTEILENLEVNNDKYW</sequence>
<evidence type="ECO:0000313" key="2">
    <source>
        <dbReference type="Proteomes" id="UP000827872"/>
    </source>
</evidence>
<reference evidence="1" key="1">
    <citation type="submission" date="2021-08" db="EMBL/GenBank/DDBJ databases">
        <title>The first chromosome-level gecko genome reveals the dynamic sex chromosomes of Neotropical dwarf geckos (Sphaerodactylidae: Sphaerodactylus).</title>
        <authorList>
            <person name="Pinto B.J."/>
            <person name="Keating S.E."/>
            <person name="Gamble T."/>
        </authorList>
    </citation>
    <scope>NUCLEOTIDE SEQUENCE</scope>
    <source>
        <strain evidence="1">TG3544</strain>
    </source>
</reference>
<organism evidence="1 2">
    <name type="scientific">Sphaerodactylus townsendi</name>
    <dbReference type="NCBI Taxonomy" id="933632"/>
    <lineage>
        <taxon>Eukaryota</taxon>
        <taxon>Metazoa</taxon>
        <taxon>Chordata</taxon>
        <taxon>Craniata</taxon>
        <taxon>Vertebrata</taxon>
        <taxon>Euteleostomi</taxon>
        <taxon>Lepidosauria</taxon>
        <taxon>Squamata</taxon>
        <taxon>Bifurcata</taxon>
        <taxon>Gekkota</taxon>
        <taxon>Sphaerodactylidae</taxon>
        <taxon>Sphaerodactylus</taxon>
    </lineage>
</organism>
<dbReference type="Proteomes" id="UP000827872">
    <property type="component" value="Linkage Group LG03"/>
</dbReference>
<proteinExistence type="predicted"/>
<gene>
    <name evidence="1" type="ORF">K3G42_019862</name>
</gene>
<accession>A0ACB8EHI6</accession>
<protein>
    <submittedName>
        <fullName evidence="1">Uncharacterized protein</fullName>
    </submittedName>
</protein>
<keyword evidence="2" id="KW-1185">Reference proteome</keyword>
<dbReference type="EMBL" id="CM037616">
    <property type="protein sequence ID" value="KAH7992146.1"/>
    <property type="molecule type" value="Genomic_DNA"/>
</dbReference>
<comment type="caution">
    <text evidence="1">The sequence shown here is derived from an EMBL/GenBank/DDBJ whole genome shotgun (WGS) entry which is preliminary data.</text>
</comment>
<evidence type="ECO:0000313" key="1">
    <source>
        <dbReference type="EMBL" id="KAH7992146.1"/>
    </source>
</evidence>